<evidence type="ECO:0000313" key="3">
    <source>
        <dbReference type="Proteomes" id="UP001381693"/>
    </source>
</evidence>
<dbReference type="EMBL" id="JAXCGZ010009640">
    <property type="protein sequence ID" value="KAK7076513.1"/>
    <property type="molecule type" value="Genomic_DNA"/>
</dbReference>
<accession>A0AAN8X9S0</accession>
<keyword evidence="3" id="KW-1185">Reference proteome</keyword>
<feature type="compositionally biased region" description="Polar residues" evidence="1">
    <location>
        <begin position="35"/>
        <end position="55"/>
    </location>
</feature>
<dbReference type="Proteomes" id="UP001381693">
    <property type="component" value="Unassembled WGS sequence"/>
</dbReference>
<protein>
    <submittedName>
        <fullName evidence="2">Uncharacterized protein</fullName>
    </submittedName>
</protein>
<evidence type="ECO:0000313" key="2">
    <source>
        <dbReference type="EMBL" id="KAK7076513.1"/>
    </source>
</evidence>
<reference evidence="2 3" key="1">
    <citation type="submission" date="2023-11" db="EMBL/GenBank/DDBJ databases">
        <title>Halocaridina rubra genome assembly.</title>
        <authorList>
            <person name="Smith C."/>
        </authorList>
    </citation>
    <scope>NUCLEOTIDE SEQUENCE [LARGE SCALE GENOMIC DNA]</scope>
    <source>
        <strain evidence="2">EP-1</strain>
        <tissue evidence="2">Whole</tissue>
    </source>
</reference>
<feature type="region of interest" description="Disordered" evidence="1">
    <location>
        <begin position="35"/>
        <end position="61"/>
    </location>
</feature>
<dbReference type="AlphaFoldDB" id="A0AAN8X9S0"/>
<proteinExistence type="predicted"/>
<sequence length="98" mass="11020">MPVKGKEFTTNIRRAAFLYPKVKISKIQLESNRSKSPFQINSHSNGNVIITQSGKPGTEAINPRSLAKEANMLNGDKCVFEETCKDLLQYNNKLYTTI</sequence>
<organism evidence="2 3">
    <name type="scientific">Halocaridina rubra</name>
    <name type="common">Hawaiian red shrimp</name>
    <dbReference type="NCBI Taxonomy" id="373956"/>
    <lineage>
        <taxon>Eukaryota</taxon>
        <taxon>Metazoa</taxon>
        <taxon>Ecdysozoa</taxon>
        <taxon>Arthropoda</taxon>
        <taxon>Crustacea</taxon>
        <taxon>Multicrustacea</taxon>
        <taxon>Malacostraca</taxon>
        <taxon>Eumalacostraca</taxon>
        <taxon>Eucarida</taxon>
        <taxon>Decapoda</taxon>
        <taxon>Pleocyemata</taxon>
        <taxon>Caridea</taxon>
        <taxon>Atyoidea</taxon>
        <taxon>Atyidae</taxon>
        <taxon>Halocaridina</taxon>
    </lineage>
</organism>
<gene>
    <name evidence="2" type="ORF">SK128_024791</name>
</gene>
<comment type="caution">
    <text evidence="2">The sequence shown here is derived from an EMBL/GenBank/DDBJ whole genome shotgun (WGS) entry which is preliminary data.</text>
</comment>
<evidence type="ECO:0000256" key="1">
    <source>
        <dbReference type="SAM" id="MobiDB-lite"/>
    </source>
</evidence>
<name>A0AAN8X9S0_HALRR</name>